<dbReference type="GeneID" id="34614930"/>
<accession>A0A1L9SFR5</accession>
<sequence length="164" mass="18893">MKWKWSHLWSRVAFFSCPQPIRQRLQHLSLDSPSLIMIILTLYRLTSDEKKAPSVLRSFKPMKADSSPCFQQPIGATHKSGGYNKKKSKKRSTRICPLPPFRSAWLGKQGMSYLEYYLVASVPSCRNPARWDPTDRPNILREIKFLRQRCCPSLDHGALDAVES</sequence>
<dbReference type="EMBL" id="KV878344">
    <property type="protein sequence ID" value="OJJ45864.1"/>
    <property type="molecule type" value="Genomic_DNA"/>
</dbReference>
<keyword evidence="2" id="KW-1185">Reference proteome</keyword>
<organism evidence="1 2">
    <name type="scientific">Penicilliopsis zonata CBS 506.65</name>
    <dbReference type="NCBI Taxonomy" id="1073090"/>
    <lineage>
        <taxon>Eukaryota</taxon>
        <taxon>Fungi</taxon>
        <taxon>Dikarya</taxon>
        <taxon>Ascomycota</taxon>
        <taxon>Pezizomycotina</taxon>
        <taxon>Eurotiomycetes</taxon>
        <taxon>Eurotiomycetidae</taxon>
        <taxon>Eurotiales</taxon>
        <taxon>Aspergillaceae</taxon>
        <taxon>Penicilliopsis</taxon>
    </lineage>
</organism>
<evidence type="ECO:0000313" key="2">
    <source>
        <dbReference type="Proteomes" id="UP000184188"/>
    </source>
</evidence>
<name>A0A1L9SFR5_9EURO</name>
<gene>
    <name evidence="1" type="ORF">ASPZODRAFT_541535</name>
</gene>
<dbReference type="AlphaFoldDB" id="A0A1L9SFR5"/>
<reference evidence="2" key="1">
    <citation type="journal article" date="2017" name="Genome Biol.">
        <title>Comparative genomics reveals high biological diversity and specific adaptations in the industrially and medically important fungal genus Aspergillus.</title>
        <authorList>
            <person name="de Vries R.P."/>
            <person name="Riley R."/>
            <person name="Wiebenga A."/>
            <person name="Aguilar-Osorio G."/>
            <person name="Amillis S."/>
            <person name="Uchima C.A."/>
            <person name="Anderluh G."/>
            <person name="Asadollahi M."/>
            <person name="Askin M."/>
            <person name="Barry K."/>
            <person name="Battaglia E."/>
            <person name="Bayram O."/>
            <person name="Benocci T."/>
            <person name="Braus-Stromeyer S.A."/>
            <person name="Caldana C."/>
            <person name="Canovas D."/>
            <person name="Cerqueira G.C."/>
            <person name="Chen F."/>
            <person name="Chen W."/>
            <person name="Choi C."/>
            <person name="Clum A."/>
            <person name="Dos Santos R.A."/>
            <person name="Damasio A.R."/>
            <person name="Diallinas G."/>
            <person name="Emri T."/>
            <person name="Fekete E."/>
            <person name="Flipphi M."/>
            <person name="Freyberg S."/>
            <person name="Gallo A."/>
            <person name="Gournas C."/>
            <person name="Habgood R."/>
            <person name="Hainaut M."/>
            <person name="Harispe M.L."/>
            <person name="Henrissat B."/>
            <person name="Hilden K.S."/>
            <person name="Hope R."/>
            <person name="Hossain A."/>
            <person name="Karabika E."/>
            <person name="Karaffa L."/>
            <person name="Karanyi Z."/>
            <person name="Krasevec N."/>
            <person name="Kuo A."/>
            <person name="Kusch H."/>
            <person name="LaButti K."/>
            <person name="Lagendijk E.L."/>
            <person name="Lapidus A."/>
            <person name="Levasseur A."/>
            <person name="Lindquist E."/>
            <person name="Lipzen A."/>
            <person name="Logrieco A.F."/>
            <person name="MacCabe A."/>
            <person name="Maekelae M.R."/>
            <person name="Malavazi I."/>
            <person name="Melin P."/>
            <person name="Meyer V."/>
            <person name="Mielnichuk N."/>
            <person name="Miskei M."/>
            <person name="Molnar A.P."/>
            <person name="Mule G."/>
            <person name="Ngan C.Y."/>
            <person name="Orejas M."/>
            <person name="Orosz E."/>
            <person name="Ouedraogo J.P."/>
            <person name="Overkamp K.M."/>
            <person name="Park H.-S."/>
            <person name="Perrone G."/>
            <person name="Piumi F."/>
            <person name="Punt P.J."/>
            <person name="Ram A.F."/>
            <person name="Ramon A."/>
            <person name="Rauscher S."/>
            <person name="Record E."/>
            <person name="Riano-Pachon D.M."/>
            <person name="Robert V."/>
            <person name="Roehrig J."/>
            <person name="Ruller R."/>
            <person name="Salamov A."/>
            <person name="Salih N.S."/>
            <person name="Samson R.A."/>
            <person name="Sandor E."/>
            <person name="Sanguinetti M."/>
            <person name="Schuetze T."/>
            <person name="Sepcic K."/>
            <person name="Shelest E."/>
            <person name="Sherlock G."/>
            <person name="Sophianopoulou V."/>
            <person name="Squina F.M."/>
            <person name="Sun H."/>
            <person name="Susca A."/>
            <person name="Todd R.B."/>
            <person name="Tsang A."/>
            <person name="Unkles S.E."/>
            <person name="van de Wiele N."/>
            <person name="van Rossen-Uffink D."/>
            <person name="Oliveira J.V."/>
            <person name="Vesth T.C."/>
            <person name="Visser J."/>
            <person name="Yu J.-H."/>
            <person name="Zhou M."/>
            <person name="Andersen M.R."/>
            <person name="Archer D.B."/>
            <person name="Baker S.E."/>
            <person name="Benoit I."/>
            <person name="Brakhage A.A."/>
            <person name="Braus G.H."/>
            <person name="Fischer R."/>
            <person name="Frisvad J.C."/>
            <person name="Goldman G.H."/>
            <person name="Houbraken J."/>
            <person name="Oakley B."/>
            <person name="Pocsi I."/>
            <person name="Scazzocchio C."/>
            <person name="Seiboth B."/>
            <person name="vanKuyk P.A."/>
            <person name="Wortman J."/>
            <person name="Dyer P.S."/>
            <person name="Grigoriev I.V."/>
        </authorList>
    </citation>
    <scope>NUCLEOTIDE SEQUENCE [LARGE SCALE GENOMIC DNA]</scope>
    <source>
        <strain evidence="2">CBS 506.65</strain>
    </source>
</reference>
<dbReference type="VEuPathDB" id="FungiDB:ASPZODRAFT_541535"/>
<proteinExistence type="predicted"/>
<evidence type="ECO:0000313" key="1">
    <source>
        <dbReference type="EMBL" id="OJJ45864.1"/>
    </source>
</evidence>
<dbReference type="RefSeq" id="XP_022580374.1">
    <property type="nucleotide sequence ID" value="XM_022728466.1"/>
</dbReference>
<dbReference type="Proteomes" id="UP000184188">
    <property type="component" value="Unassembled WGS sequence"/>
</dbReference>
<protein>
    <submittedName>
        <fullName evidence="1">Uncharacterized protein</fullName>
    </submittedName>
</protein>